<name>A0ABC8YI97_9POAL</name>
<accession>A0ABC8YI97</accession>
<evidence type="ECO:0000313" key="1">
    <source>
        <dbReference type="EMBL" id="CAL4934675.1"/>
    </source>
</evidence>
<organism evidence="2 3">
    <name type="scientific">Urochloa decumbens</name>
    <dbReference type="NCBI Taxonomy" id="240449"/>
    <lineage>
        <taxon>Eukaryota</taxon>
        <taxon>Viridiplantae</taxon>
        <taxon>Streptophyta</taxon>
        <taxon>Embryophyta</taxon>
        <taxon>Tracheophyta</taxon>
        <taxon>Spermatophyta</taxon>
        <taxon>Magnoliopsida</taxon>
        <taxon>Liliopsida</taxon>
        <taxon>Poales</taxon>
        <taxon>Poaceae</taxon>
        <taxon>PACMAD clade</taxon>
        <taxon>Panicoideae</taxon>
        <taxon>Panicodae</taxon>
        <taxon>Paniceae</taxon>
        <taxon>Melinidinae</taxon>
        <taxon>Urochloa</taxon>
    </lineage>
</organism>
<evidence type="ECO:0000313" key="3">
    <source>
        <dbReference type="Proteomes" id="UP001497457"/>
    </source>
</evidence>
<proteinExistence type="predicted"/>
<evidence type="ECO:0000313" key="2">
    <source>
        <dbReference type="EMBL" id="CAL4943154.1"/>
    </source>
</evidence>
<dbReference type="EMBL" id="OZ075126">
    <property type="protein sequence ID" value="CAL4943154.1"/>
    <property type="molecule type" value="Genomic_DNA"/>
</dbReference>
<dbReference type="Proteomes" id="UP001497457">
    <property type="component" value="Chromosome 16b"/>
</dbReference>
<reference evidence="3" key="1">
    <citation type="submission" date="2024-06" db="EMBL/GenBank/DDBJ databases">
        <authorList>
            <person name="Ryan C."/>
        </authorList>
    </citation>
    <scope>NUCLEOTIDE SEQUENCE [LARGE SCALE GENOMIC DNA]</scope>
</reference>
<keyword evidence="3" id="KW-1185">Reference proteome</keyword>
<dbReference type="AlphaFoldDB" id="A0ABC8YI97"/>
<gene>
    <name evidence="1" type="ORF">URODEC1_LOCUS28820</name>
    <name evidence="2" type="ORF">URODEC1_LOCUS33978</name>
</gene>
<protein>
    <submittedName>
        <fullName evidence="2">Uncharacterized protein</fullName>
    </submittedName>
</protein>
<sequence length="89" mass="9951">MKSGLLRAHPIQFLLPEVESFVPILPATVWRLLFSLPIILRTLWNYCLEVIVIPPFVVGSDFSAPPTVAILSSRCSRSSHCYCYSATDV</sequence>
<reference evidence="2 3" key="2">
    <citation type="submission" date="2024-10" db="EMBL/GenBank/DDBJ databases">
        <authorList>
            <person name="Ryan C."/>
        </authorList>
    </citation>
    <scope>NUCLEOTIDE SEQUENCE [LARGE SCALE GENOMIC DNA]</scope>
</reference>
<dbReference type="Proteomes" id="UP001497457">
    <property type="component" value="Chromosome 15b"/>
</dbReference>
<dbReference type="EMBL" id="OZ075125">
    <property type="protein sequence ID" value="CAL4934675.1"/>
    <property type="molecule type" value="Genomic_DNA"/>
</dbReference>